<dbReference type="GO" id="GO:0019814">
    <property type="term" value="C:immunoglobulin complex"/>
    <property type="evidence" value="ECO:0007669"/>
    <property type="project" value="UniProtKB-KW"/>
</dbReference>
<dbReference type="GO" id="GO:0002250">
    <property type="term" value="P:adaptive immune response"/>
    <property type="evidence" value="ECO:0007669"/>
    <property type="project" value="UniProtKB-KW"/>
</dbReference>
<organism evidence="6 7">
    <name type="scientific">Anthoscopus minutus</name>
    <name type="common">Southern penduline-tit</name>
    <dbReference type="NCBI Taxonomy" id="156561"/>
    <lineage>
        <taxon>Eukaryota</taxon>
        <taxon>Metazoa</taxon>
        <taxon>Chordata</taxon>
        <taxon>Craniata</taxon>
        <taxon>Vertebrata</taxon>
        <taxon>Euteleostomi</taxon>
        <taxon>Archelosauria</taxon>
        <taxon>Archosauria</taxon>
        <taxon>Dinosauria</taxon>
        <taxon>Saurischia</taxon>
        <taxon>Theropoda</taxon>
        <taxon>Coelurosauria</taxon>
        <taxon>Aves</taxon>
        <taxon>Neognathae</taxon>
        <taxon>Neoaves</taxon>
        <taxon>Telluraves</taxon>
        <taxon>Australaves</taxon>
        <taxon>Passeriformes</taxon>
        <taxon>Paridae</taxon>
        <taxon>Anthoscopus</taxon>
    </lineage>
</organism>
<proteinExistence type="predicted"/>
<evidence type="ECO:0000256" key="2">
    <source>
        <dbReference type="ARBA" id="ARBA00023130"/>
    </source>
</evidence>
<evidence type="ECO:0000313" key="7">
    <source>
        <dbReference type="Proteomes" id="UP000554720"/>
    </source>
</evidence>
<dbReference type="EMBL" id="VWYI01005332">
    <property type="protein sequence ID" value="NXQ53088.1"/>
    <property type="molecule type" value="Genomic_DNA"/>
</dbReference>
<dbReference type="SUPFAM" id="SSF48726">
    <property type="entry name" value="Immunoglobulin"/>
    <property type="match status" value="1"/>
</dbReference>
<sequence>PLLALLLLLPALPGLRAAVTLQESGGDLKAPGTSLTLRCLGSGFNFGDFGMGWMRQRPGQGLEFVATINKDGGAEYAPALRGRVGVARDDGRSSVTLSLSRLRASDSGVYFCAAHGGAGGGD</sequence>
<reference evidence="6 7" key="1">
    <citation type="submission" date="2019-09" db="EMBL/GenBank/DDBJ databases">
        <title>Bird 10,000 Genomes (B10K) Project - Family phase.</title>
        <authorList>
            <person name="Zhang G."/>
        </authorList>
    </citation>
    <scope>NUCLEOTIDE SEQUENCE [LARGE SCALE GENOMIC DNA]</scope>
    <source>
        <strain evidence="6">B10K-DU-011-42</strain>
        <tissue evidence="6">Muscle</tissue>
    </source>
</reference>
<dbReference type="PANTHER" id="PTHR23266">
    <property type="entry name" value="IMMUNOGLOBULIN HEAVY CHAIN"/>
    <property type="match status" value="1"/>
</dbReference>
<dbReference type="GO" id="GO:0005576">
    <property type="term" value="C:extracellular region"/>
    <property type="evidence" value="ECO:0007669"/>
    <property type="project" value="UniProtKB-ARBA"/>
</dbReference>
<gene>
    <name evidence="6" type="primary">Ighv37</name>
    <name evidence="6" type="ORF">ANTMIN_R05194</name>
</gene>
<dbReference type="OrthoDB" id="8865476at2759"/>
<evidence type="ECO:0000256" key="3">
    <source>
        <dbReference type="ARBA" id="ARBA00043265"/>
    </source>
</evidence>
<keyword evidence="7" id="KW-1185">Reference proteome</keyword>
<dbReference type="InterPro" id="IPR050199">
    <property type="entry name" value="IgHV"/>
</dbReference>
<keyword evidence="1" id="KW-0391">Immunity</keyword>
<dbReference type="InterPro" id="IPR013106">
    <property type="entry name" value="Ig_V-set"/>
</dbReference>
<feature type="chain" id="PRO_5029586484" evidence="4">
    <location>
        <begin position="18"/>
        <end position="122"/>
    </location>
</feature>
<name>A0A7L2DTN6_ANTMN</name>
<dbReference type="PROSITE" id="PS50835">
    <property type="entry name" value="IG_LIKE"/>
    <property type="match status" value="1"/>
</dbReference>
<dbReference type="Proteomes" id="UP000554720">
    <property type="component" value="Unassembled WGS sequence"/>
</dbReference>
<comment type="caution">
    <text evidence="6">The sequence shown here is derived from an EMBL/GenBank/DDBJ whole genome shotgun (WGS) entry which is preliminary data.</text>
</comment>
<evidence type="ECO:0000256" key="1">
    <source>
        <dbReference type="ARBA" id="ARBA00022859"/>
    </source>
</evidence>
<feature type="non-terminal residue" evidence="6">
    <location>
        <position position="1"/>
    </location>
</feature>
<evidence type="ECO:0000313" key="6">
    <source>
        <dbReference type="EMBL" id="NXQ53088.1"/>
    </source>
</evidence>
<dbReference type="InterPro" id="IPR013783">
    <property type="entry name" value="Ig-like_fold"/>
</dbReference>
<feature type="signal peptide" evidence="4">
    <location>
        <begin position="1"/>
        <end position="17"/>
    </location>
</feature>
<protein>
    <submittedName>
        <fullName evidence="6">HV307 protein</fullName>
    </submittedName>
</protein>
<dbReference type="SMART" id="SM00406">
    <property type="entry name" value="IGv"/>
    <property type="match status" value="1"/>
</dbReference>
<dbReference type="AlphaFoldDB" id="A0A7L2DTN6"/>
<dbReference type="Pfam" id="PF07686">
    <property type="entry name" value="V-set"/>
    <property type="match status" value="1"/>
</dbReference>
<dbReference type="Gene3D" id="2.60.40.10">
    <property type="entry name" value="Immunoglobulins"/>
    <property type="match status" value="1"/>
</dbReference>
<dbReference type="InterPro" id="IPR036179">
    <property type="entry name" value="Ig-like_dom_sf"/>
</dbReference>
<keyword evidence="2" id="KW-1064">Adaptive immunity</keyword>
<keyword evidence="3" id="KW-1280">Immunoglobulin</keyword>
<accession>A0A7L2DTN6</accession>
<feature type="non-terminal residue" evidence="6">
    <location>
        <position position="122"/>
    </location>
</feature>
<evidence type="ECO:0000256" key="4">
    <source>
        <dbReference type="SAM" id="SignalP"/>
    </source>
</evidence>
<feature type="domain" description="Ig-like" evidence="5">
    <location>
        <begin position="13"/>
        <end position="122"/>
    </location>
</feature>
<dbReference type="InterPro" id="IPR007110">
    <property type="entry name" value="Ig-like_dom"/>
</dbReference>
<keyword evidence="4" id="KW-0732">Signal</keyword>
<evidence type="ECO:0000259" key="5">
    <source>
        <dbReference type="PROSITE" id="PS50835"/>
    </source>
</evidence>